<reference evidence="1 2" key="1">
    <citation type="journal article" date="2022" name="DNA Res.">
        <title>Chromosomal-level genome assembly of the orchid tree Bauhinia variegata (Leguminosae; Cercidoideae) supports the allotetraploid origin hypothesis of Bauhinia.</title>
        <authorList>
            <person name="Zhong Y."/>
            <person name="Chen Y."/>
            <person name="Zheng D."/>
            <person name="Pang J."/>
            <person name="Liu Y."/>
            <person name="Luo S."/>
            <person name="Meng S."/>
            <person name="Qian L."/>
            <person name="Wei D."/>
            <person name="Dai S."/>
            <person name="Zhou R."/>
        </authorList>
    </citation>
    <scope>NUCLEOTIDE SEQUENCE [LARGE SCALE GENOMIC DNA]</scope>
    <source>
        <strain evidence="1">BV-YZ2020</strain>
    </source>
</reference>
<name>A0ACB9PY15_BAUVA</name>
<accession>A0ACB9PY15</accession>
<protein>
    <submittedName>
        <fullName evidence="1">Uncharacterized protein</fullName>
    </submittedName>
</protein>
<evidence type="ECO:0000313" key="1">
    <source>
        <dbReference type="EMBL" id="KAI4353620.1"/>
    </source>
</evidence>
<evidence type="ECO:0000313" key="2">
    <source>
        <dbReference type="Proteomes" id="UP000828941"/>
    </source>
</evidence>
<keyword evidence="2" id="KW-1185">Reference proteome</keyword>
<dbReference type="EMBL" id="CM039427">
    <property type="protein sequence ID" value="KAI4353620.1"/>
    <property type="molecule type" value="Genomic_DNA"/>
</dbReference>
<proteinExistence type="predicted"/>
<organism evidence="1 2">
    <name type="scientific">Bauhinia variegata</name>
    <name type="common">Purple orchid tree</name>
    <name type="synonym">Phanera variegata</name>
    <dbReference type="NCBI Taxonomy" id="167791"/>
    <lineage>
        <taxon>Eukaryota</taxon>
        <taxon>Viridiplantae</taxon>
        <taxon>Streptophyta</taxon>
        <taxon>Embryophyta</taxon>
        <taxon>Tracheophyta</taxon>
        <taxon>Spermatophyta</taxon>
        <taxon>Magnoliopsida</taxon>
        <taxon>eudicotyledons</taxon>
        <taxon>Gunneridae</taxon>
        <taxon>Pentapetalae</taxon>
        <taxon>rosids</taxon>
        <taxon>fabids</taxon>
        <taxon>Fabales</taxon>
        <taxon>Fabaceae</taxon>
        <taxon>Cercidoideae</taxon>
        <taxon>Cercideae</taxon>
        <taxon>Bauhiniinae</taxon>
        <taxon>Bauhinia</taxon>
    </lineage>
</organism>
<sequence length="720" mass="79313">MNRCEISEEETTNVMRSFYERLDQSDMQNHAAGIAIEVSSVIHKCTKRGLSSLPPNPNSITYFKQPPRSFTSTTLPAVSSSTPTPNPTSHFLMANDNHHITIPNANEPTKPLVVIHASGTNTIKLTSANYLSWKLQTEALLIGYDLQQFIDGSHPSPAPTVTINNEPIPNPAYNTWLCQDKLIFSALVGSLTPSIVPLIQQAHTSHEAWQILATTYARPSRGHIKQIKDRLKNTTKGSQTISEYMQHIKAYANELATLGKPLDHEDLIEKILDGLDDDYQPIIDAINGRDTPILFDELQEKLINKELSLRSLSTAASPYPTSANPANTRFSSRATHSQSSWSPHRPSTPQQSAINSPFINGPVLNPGPRPPPHWQSHPPPQLQPRANIATATVFETPTWLLDTGASHHVTTDLNNLSIHNPYDGSDDIVMGDGSALPITHTGSTTLSTPSYDFSLHNVLFVPTMKKNLISISQFCKTNHTSIEFLPTSFHVKDLRTGKILLQGRTKDGVYEWPVSSPKSSSLVAFSSIKTTSSQWHHRLGHPSSAILRHIVSNSHLELSSDNDGAVHKFIQLLAERFSLKDLGTLTYFLGVETYEFVDEIKKSLEKACPGVVSCADIIIMASRDAVGTFGGPDWEVKLGRLDSLTTSQADSDNIMPSPRANASSLIELFQKFNLSIKDLVALSGSNSIGNAHCFSIMFKLYNQSEIENQTLLSIQSSDKR</sequence>
<comment type="caution">
    <text evidence="1">The sequence shown here is derived from an EMBL/GenBank/DDBJ whole genome shotgun (WGS) entry which is preliminary data.</text>
</comment>
<dbReference type="Proteomes" id="UP000828941">
    <property type="component" value="Chromosome 2"/>
</dbReference>
<gene>
    <name evidence="1" type="ORF">L6164_002554</name>
</gene>